<feature type="non-terminal residue" evidence="2">
    <location>
        <position position="87"/>
    </location>
</feature>
<protein>
    <submittedName>
        <fullName evidence="2">Uncharacterized protein</fullName>
    </submittedName>
</protein>
<dbReference type="Proteomes" id="UP001077788">
    <property type="component" value="Unassembled WGS sequence"/>
</dbReference>
<proteinExistence type="predicted"/>
<feature type="compositionally biased region" description="Polar residues" evidence="1">
    <location>
        <begin position="61"/>
        <end position="87"/>
    </location>
</feature>
<evidence type="ECO:0000256" key="1">
    <source>
        <dbReference type="SAM" id="MobiDB-lite"/>
    </source>
</evidence>
<reference evidence="2" key="1">
    <citation type="journal article" date="2021" name="Vet Sci">
        <title>O-Serogroups and Pathovirotypes of Escherichia coli Isolated from Post-Weaning Piglets Showing Diarrhoea and/or Oedema in South Korea.</title>
        <authorList>
            <person name="Byun J.W."/>
            <person name="Moon B.Y."/>
            <person name="Do K.H."/>
            <person name="Lee K."/>
            <person name="Lee H.Y."/>
            <person name="Kim W.I."/>
            <person name="So B."/>
            <person name="Lee W.K."/>
        </authorList>
    </citation>
    <scope>NUCLEOTIDE SEQUENCE</scope>
    <source>
        <strain evidence="2">84/14</strain>
    </source>
</reference>
<feature type="region of interest" description="Disordered" evidence="1">
    <location>
        <begin position="57"/>
        <end position="87"/>
    </location>
</feature>
<dbReference type="EMBL" id="JAPQFC010000072">
    <property type="protein sequence ID" value="MCY6524758.1"/>
    <property type="molecule type" value="Genomic_DNA"/>
</dbReference>
<evidence type="ECO:0000313" key="3">
    <source>
        <dbReference type="Proteomes" id="UP001077788"/>
    </source>
</evidence>
<gene>
    <name evidence="2" type="ORF">OYG11_11150</name>
</gene>
<comment type="caution">
    <text evidence="2">The sequence shown here is derived from an EMBL/GenBank/DDBJ whole genome shotgun (WGS) entry which is preliminary data.</text>
</comment>
<organism evidence="2 3">
    <name type="scientific">Actinobacillus pleuropneumoniae</name>
    <name type="common">Haemophilus pleuropneumoniae</name>
    <dbReference type="NCBI Taxonomy" id="715"/>
    <lineage>
        <taxon>Bacteria</taxon>
        <taxon>Pseudomonadati</taxon>
        <taxon>Pseudomonadota</taxon>
        <taxon>Gammaproteobacteria</taxon>
        <taxon>Pasteurellales</taxon>
        <taxon>Pasteurellaceae</taxon>
        <taxon>Actinobacillus</taxon>
    </lineage>
</organism>
<name>A0A9Q4DJM1_ACTPL</name>
<dbReference type="RefSeq" id="WP_267991817.1">
    <property type="nucleotide sequence ID" value="NZ_JAPQFC010000072.1"/>
</dbReference>
<evidence type="ECO:0000313" key="2">
    <source>
        <dbReference type="EMBL" id="MCY6524758.1"/>
    </source>
</evidence>
<dbReference type="AlphaFoldDB" id="A0A9Q4DJM1"/>
<sequence length="87" mass="9714">IQLSQILNNLILSSADDMVNISKTTLVDIQVHLQHAHERIEFLQLESQLQRTELLEKSDASKSMNNTNTADDSKSLIQPTSSVEVVP</sequence>
<reference evidence="2" key="2">
    <citation type="submission" date="2022-12" db="EMBL/GenBank/DDBJ databases">
        <authorList>
            <person name="Kardos G."/>
            <person name="Sarkozi R."/>
            <person name="Laczko L."/>
            <person name="Marton S."/>
            <person name="Makrai L."/>
            <person name="Banyai K."/>
            <person name="Fodor L."/>
        </authorList>
    </citation>
    <scope>NUCLEOTIDE SEQUENCE</scope>
    <source>
        <strain evidence="2">84/14</strain>
    </source>
</reference>
<feature type="non-terminal residue" evidence="2">
    <location>
        <position position="1"/>
    </location>
</feature>
<accession>A0A9Q4DJM1</accession>